<accession>A0ABV1JAR6</accession>
<dbReference type="InterPro" id="IPR002912">
    <property type="entry name" value="ACT_dom"/>
</dbReference>
<dbReference type="PANTHER" id="PTHR40099:SF1">
    <property type="entry name" value="ACETOLACTATE SYNTHASE, SMALL SUBUNIT"/>
    <property type="match status" value="1"/>
</dbReference>
<evidence type="ECO:0000313" key="2">
    <source>
        <dbReference type="EMBL" id="MEQ3362190.1"/>
    </source>
</evidence>
<name>A0ABV1JAR6_9ACTN</name>
<dbReference type="Proteomes" id="UP001487305">
    <property type="component" value="Unassembled WGS sequence"/>
</dbReference>
<proteinExistence type="predicted"/>
<dbReference type="EMBL" id="JBBNOP010000003">
    <property type="protein sequence ID" value="MEQ3362190.1"/>
    <property type="molecule type" value="Genomic_DNA"/>
</dbReference>
<dbReference type="InterPro" id="IPR045865">
    <property type="entry name" value="ACT-like_dom_sf"/>
</dbReference>
<keyword evidence="3" id="KW-1185">Reference proteome</keyword>
<sequence>MSVSQISVFLESQPGHLKRVLEMFEDENISVRGYSASDTGDYGIVRFIVDDPERALAALEKSGAAATTAEVLCAKLADKPGELARLIGVMAECEINVIYSYSLISTYIALSVKDIAVAEKLLADQPIELITQDDLRKPVGGDCAC</sequence>
<feature type="domain" description="ACT" evidence="1">
    <location>
        <begin position="5"/>
        <end position="100"/>
    </location>
</feature>
<dbReference type="InterPro" id="IPR045739">
    <property type="entry name" value="ACT_dom_pair"/>
</dbReference>
<dbReference type="Pfam" id="PF19571">
    <property type="entry name" value="ACT_8"/>
    <property type="match status" value="1"/>
</dbReference>
<organism evidence="2 3">
    <name type="scientific">Raoultibacter massiliensis</name>
    <dbReference type="NCBI Taxonomy" id="1852371"/>
    <lineage>
        <taxon>Bacteria</taxon>
        <taxon>Bacillati</taxon>
        <taxon>Actinomycetota</taxon>
        <taxon>Coriobacteriia</taxon>
        <taxon>Eggerthellales</taxon>
        <taxon>Eggerthellaceae</taxon>
        <taxon>Raoultibacter</taxon>
    </lineage>
</organism>
<comment type="caution">
    <text evidence="2">The sequence shown here is derived from an EMBL/GenBank/DDBJ whole genome shotgun (WGS) entry which is preliminary data.</text>
</comment>
<dbReference type="SUPFAM" id="SSF55021">
    <property type="entry name" value="ACT-like"/>
    <property type="match status" value="2"/>
</dbReference>
<evidence type="ECO:0000259" key="1">
    <source>
        <dbReference type="PROSITE" id="PS51671"/>
    </source>
</evidence>
<evidence type="ECO:0000313" key="3">
    <source>
        <dbReference type="Proteomes" id="UP001487305"/>
    </source>
</evidence>
<gene>
    <name evidence="2" type="ORF">AAA083_04265</name>
</gene>
<dbReference type="RefSeq" id="WP_102374704.1">
    <property type="nucleotide sequence ID" value="NZ_DBFADM010000053.1"/>
</dbReference>
<dbReference type="PANTHER" id="PTHR40099">
    <property type="entry name" value="ACETOLACTATE SYNTHASE, SMALL SUBUNIT"/>
    <property type="match status" value="1"/>
</dbReference>
<reference evidence="2 3" key="1">
    <citation type="submission" date="2024-04" db="EMBL/GenBank/DDBJ databases">
        <title>Human intestinal bacterial collection.</title>
        <authorList>
            <person name="Pauvert C."/>
            <person name="Hitch T.C.A."/>
            <person name="Clavel T."/>
        </authorList>
    </citation>
    <scope>NUCLEOTIDE SEQUENCE [LARGE SCALE GENOMIC DNA]</scope>
    <source>
        <strain evidence="2 3">CLA-KB-H42</strain>
    </source>
</reference>
<dbReference type="Gene3D" id="3.30.2130.10">
    <property type="entry name" value="VC0802-like"/>
    <property type="match status" value="1"/>
</dbReference>
<protein>
    <submittedName>
        <fullName evidence="2">Amino acid-binding protein</fullName>
    </submittedName>
</protein>
<dbReference type="PROSITE" id="PS51671">
    <property type="entry name" value="ACT"/>
    <property type="match status" value="1"/>
</dbReference>